<evidence type="ECO:0000256" key="10">
    <source>
        <dbReference type="HAMAP-Rule" id="MF_02203"/>
    </source>
</evidence>
<gene>
    <name evidence="10" type="primary">tolR</name>
    <name evidence="11" type="ORF">EDC23_1559</name>
</gene>
<accession>A0A4R8IQX5</accession>
<dbReference type="GO" id="GO:0015031">
    <property type="term" value="P:protein transport"/>
    <property type="evidence" value="ECO:0007669"/>
    <property type="project" value="InterPro"/>
</dbReference>
<comment type="subunit">
    <text evidence="10">The Tol-Pal system is composed of five core proteins: the inner membrane proteins TolA, TolQ and TolR, the periplasmic protein TolB and the outer membrane protein Pal. They form a network linking the inner and outer membranes and the peptidoglycan layer.</text>
</comment>
<sequence>MKVTGRRVKRKRMSEINVVPYIDVMLVLLIIFMVTAPLLSEGIEVNLPESGAKTLEETEEEPLVVSVNREGDYFINLGEQADKPLQAETLVQRVNAILRQRNDKTVYVKGDRDANYGQVVTMMATLQEAGVRDLGLVTRSPDDAEN</sequence>
<dbReference type="NCBIfam" id="TIGR02801">
    <property type="entry name" value="tolR"/>
    <property type="match status" value="1"/>
</dbReference>
<evidence type="ECO:0000256" key="4">
    <source>
        <dbReference type="ARBA" id="ARBA00022519"/>
    </source>
</evidence>
<evidence type="ECO:0000256" key="1">
    <source>
        <dbReference type="ARBA" id="ARBA00004162"/>
    </source>
</evidence>
<comment type="caution">
    <text evidence="11">The sequence shown here is derived from an EMBL/GenBank/DDBJ whole genome shotgun (WGS) entry which is preliminary data.</text>
</comment>
<keyword evidence="8 10" id="KW-0472">Membrane</keyword>
<evidence type="ECO:0000313" key="11">
    <source>
        <dbReference type="EMBL" id="TDY01670.1"/>
    </source>
</evidence>
<proteinExistence type="inferred from homology"/>
<keyword evidence="7 10" id="KW-1133">Transmembrane helix</keyword>
<keyword evidence="4 10" id="KW-0997">Cell inner membrane</keyword>
<reference evidence="11 12" key="1">
    <citation type="submission" date="2019-03" db="EMBL/GenBank/DDBJ databases">
        <title>Genomic Encyclopedia of Type Strains, Phase IV (KMG-IV): sequencing the most valuable type-strain genomes for metagenomic binning, comparative biology and taxonomic classification.</title>
        <authorList>
            <person name="Goeker M."/>
        </authorList>
    </citation>
    <scope>NUCLEOTIDE SEQUENCE [LARGE SCALE GENOMIC DNA]</scope>
    <source>
        <strain evidence="11 12">DSM 16326</strain>
    </source>
</reference>
<evidence type="ECO:0000256" key="9">
    <source>
        <dbReference type="ARBA" id="ARBA00023306"/>
    </source>
</evidence>
<dbReference type="GO" id="GO:0005886">
    <property type="term" value="C:plasma membrane"/>
    <property type="evidence" value="ECO:0007669"/>
    <property type="project" value="UniProtKB-SubCell"/>
</dbReference>
<name>A0A4R8IQX5_9GAMM</name>
<keyword evidence="3 10" id="KW-1003">Cell membrane</keyword>
<dbReference type="InterPro" id="IPR003400">
    <property type="entry name" value="ExbD"/>
</dbReference>
<keyword evidence="12" id="KW-1185">Reference proteome</keyword>
<evidence type="ECO:0000313" key="12">
    <source>
        <dbReference type="Proteomes" id="UP000294914"/>
    </source>
</evidence>
<dbReference type="HAMAP" id="MF_02203">
    <property type="entry name" value="TolR"/>
    <property type="match status" value="1"/>
</dbReference>
<protein>
    <recommendedName>
        <fullName evidence="10">Tol-Pal system protein TolR</fullName>
    </recommendedName>
</protein>
<dbReference type="PANTHER" id="PTHR30558">
    <property type="entry name" value="EXBD MEMBRANE COMPONENT OF PMF-DRIVEN MACROMOLECULE IMPORT SYSTEM"/>
    <property type="match status" value="1"/>
</dbReference>
<dbReference type="OrthoDB" id="9798629at2"/>
<comment type="similarity">
    <text evidence="2 10">Belongs to the ExbD/TolR family.</text>
</comment>
<dbReference type="Gene3D" id="3.30.420.270">
    <property type="match status" value="1"/>
</dbReference>
<evidence type="ECO:0000256" key="6">
    <source>
        <dbReference type="ARBA" id="ARBA00022692"/>
    </source>
</evidence>
<keyword evidence="9 10" id="KW-0131">Cell cycle</keyword>
<feature type="transmembrane region" description="Helical" evidence="10">
    <location>
        <begin position="21"/>
        <end position="39"/>
    </location>
</feature>
<comment type="function">
    <text evidence="10">Part of the Tol-Pal system, which plays a role in outer membrane invagination during cell division and is important for maintaining outer membrane integrity.</text>
</comment>
<dbReference type="AlphaFoldDB" id="A0A4R8IQX5"/>
<dbReference type="InterPro" id="IPR014168">
    <property type="entry name" value="Tol-Pal_TolR"/>
</dbReference>
<evidence type="ECO:0000256" key="3">
    <source>
        <dbReference type="ARBA" id="ARBA00022475"/>
    </source>
</evidence>
<keyword evidence="5 10" id="KW-0132">Cell division</keyword>
<dbReference type="GO" id="GO:0051301">
    <property type="term" value="P:cell division"/>
    <property type="evidence" value="ECO:0007669"/>
    <property type="project" value="UniProtKB-UniRule"/>
</dbReference>
<dbReference type="EMBL" id="SOQX01000003">
    <property type="protein sequence ID" value="TDY01670.1"/>
    <property type="molecule type" value="Genomic_DNA"/>
</dbReference>
<keyword evidence="6 10" id="KW-0812">Transmembrane</keyword>
<evidence type="ECO:0000256" key="5">
    <source>
        <dbReference type="ARBA" id="ARBA00022618"/>
    </source>
</evidence>
<organism evidence="11 12">
    <name type="scientific">Thiohalophilus thiocyanatoxydans</name>
    <dbReference type="NCBI Taxonomy" id="381308"/>
    <lineage>
        <taxon>Bacteria</taxon>
        <taxon>Pseudomonadati</taxon>
        <taxon>Pseudomonadota</taxon>
        <taxon>Gammaproteobacteria</taxon>
        <taxon>Thiohalomonadales</taxon>
        <taxon>Thiohalophilaceae</taxon>
        <taxon>Thiohalophilus</taxon>
    </lineage>
</organism>
<dbReference type="Proteomes" id="UP000294914">
    <property type="component" value="Unassembled WGS sequence"/>
</dbReference>
<evidence type="ECO:0000256" key="8">
    <source>
        <dbReference type="ARBA" id="ARBA00023136"/>
    </source>
</evidence>
<dbReference type="PANTHER" id="PTHR30558:SF7">
    <property type="entry name" value="TOL-PAL SYSTEM PROTEIN TOLR"/>
    <property type="match status" value="1"/>
</dbReference>
<dbReference type="RefSeq" id="WP_134082994.1">
    <property type="nucleotide sequence ID" value="NZ_SOQX01000003.1"/>
</dbReference>
<evidence type="ECO:0000256" key="7">
    <source>
        <dbReference type="ARBA" id="ARBA00022989"/>
    </source>
</evidence>
<comment type="subcellular location">
    <subcellularLocation>
        <location evidence="10">Cell inner membrane</location>
        <topology evidence="10">Single-pass membrane protein</topology>
    </subcellularLocation>
    <subcellularLocation>
        <location evidence="1">Cell membrane</location>
        <topology evidence="1">Single-pass membrane protein</topology>
    </subcellularLocation>
</comment>
<evidence type="ECO:0000256" key="2">
    <source>
        <dbReference type="ARBA" id="ARBA00005811"/>
    </source>
</evidence>
<dbReference type="Pfam" id="PF02472">
    <property type="entry name" value="ExbD"/>
    <property type="match status" value="1"/>
</dbReference>
<dbReference type="GO" id="GO:0022857">
    <property type="term" value="F:transmembrane transporter activity"/>
    <property type="evidence" value="ECO:0007669"/>
    <property type="project" value="InterPro"/>
</dbReference>